<protein>
    <submittedName>
        <fullName evidence="2">Uncharacterized protein</fullName>
    </submittedName>
</protein>
<reference evidence="2 3" key="1">
    <citation type="journal article" date="2020" name="BMC Genomics">
        <title>Correction to: Identification and distribution of gene clusters required for synthesis of sphingolipid metabolism inhibitors in diverse species of the filamentous fungus Fusarium.</title>
        <authorList>
            <person name="Kim H.S."/>
            <person name="Lohmar J.M."/>
            <person name="Busman M."/>
            <person name="Brown D.W."/>
            <person name="Naumann T.A."/>
            <person name="Divon H.H."/>
            <person name="Lysoe E."/>
            <person name="Uhlig S."/>
            <person name="Proctor R.H."/>
        </authorList>
    </citation>
    <scope>NUCLEOTIDE SEQUENCE [LARGE SCALE GENOMIC DNA]</scope>
    <source>
        <strain evidence="2 3">NRRL 25214</strain>
    </source>
</reference>
<dbReference type="EMBL" id="JABEVY010000308">
    <property type="protein sequence ID" value="KAF5237304.1"/>
    <property type="molecule type" value="Genomic_DNA"/>
</dbReference>
<sequence>MTENCDSPNSILSDAFQDLNPKVPPAPLDLLSTVSSVFCQRSERLQREALARTDAEIEAGFVATREARIKEKLEELEELDEEWEREEASEDEWDQNEYEDEIPSREDVEAFVNGMIDKEATGSVLDRAIGETIEDHRKRVKTLEGRIQRYQLSKFVLEDVRGDPPRRHGDLCLVKDSKHPIAVCWRFPGGQDSGDNEQVELEWWLERLANKGQAEGVQALPVWHEVDSNPSNNGGEEEEMPQKWQDLLKGSAKRKISAQ</sequence>
<evidence type="ECO:0000313" key="2">
    <source>
        <dbReference type="EMBL" id="KAF5237304.1"/>
    </source>
</evidence>
<accession>A0A8H5DVG3</accession>
<proteinExistence type="predicted"/>
<name>A0A8H5DVG3_9HYPO</name>
<evidence type="ECO:0000313" key="3">
    <source>
        <dbReference type="Proteomes" id="UP000573603"/>
    </source>
</evidence>
<keyword evidence="3" id="KW-1185">Reference proteome</keyword>
<feature type="region of interest" description="Disordered" evidence="1">
    <location>
        <begin position="79"/>
        <end position="100"/>
    </location>
</feature>
<dbReference type="Proteomes" id="UP000573603">
    <property type="component" value="Unassembled WGS sequence"/>
</dbReference>
<gene>
    <name evidence="2" type="ORF">FANTH_10870</name>
</gene>
<dbReference type="AlphaFoldDB" id="A0A8H5DVG3"/>
<feature type="region of interest" description="Disordered" evidence="1">
    <location>
        <begin position="219"/>
        <end position="259"/>
    </location>
</feature>
<evidence type="ECO:0000256" key="1">
    <source>
        <dbReference type="SAM" id="MobiDB-lite"/>
    </source>
</evidence>
<comment type="caution">
    <text evidence="2">The sequence shown here is derived from an EMBL/GenBank/DDBJ whole genome shotgun (WGS) entry which is preliminary data.</text>
</comment>
<organism evidence="2 3">
    <name type="scientific">Fusarium anthophilum</name>
    <dbReference type="NCBI Taxonomy" id="48485"/>
    <lineage>
        <taxon>Eukaryota</taxon>
        <taxon>Fungi</taxon>
        <taxon>Dikarya</taxon>
        <taxon>Ascomycota</taxon>
        <taxon>Pezizomycotina</taxon>
        <taxon>Sordariomycetes</taxon>
        <taxon>Hypocreomycetidae</taxon>
        <taxon>Hypocreales</taxon>
        <taxon>Nectriaceae</taxon>
        <taxon>Fusarium</taxon>
        <taxon>Fusarium fujikuroi species complex</taxon>
    </lineage>
</organism>